<dbReference type="GO" id="GO:0008324">
    <property type="term" value="F:monoatomic cation transmembrane transporter activity"/>
    <property type="evidence" value="ECO:0007669"/>
    <property type="project" value="InterPro"/>
</dbReference>
<comment type="similarity">
    <text evidence="2">Belongs to the TrkH potassium transport family.</text>
</comment>
<comment type="subcellular location">
    <subcellularLocation>
        <location evidence="1">Cell membrane</location>
        <topology evidence="1">Multi-pass membrane protein</topology>
    </subcellularLocation>
</comment>
<keyword evidence="7" id="KW-0406">Ion transport</keyword>
<dbReference type="GO" id="GO:0005886">
    <property type="term" value="C:plasma membrane"/>
    <property type="evidence" value="ECO:0007669"/>
    <property type="project" value="UniProtKB-SubCell"/>
</dbReference>
<feature type="transmembrane region" description="Helical" evidence="9">
    <location>
        <begin position="239"/>
        <end position="258"/>
    </location>
</feature>
<evidence type="ECO:0000256" key="1">
    <source>
        <dbReference type="ARBA" id="ARBA00004651"/>
    </source>
</evidence>
<evidence type="ECO:0000256" key="3">
    <source>
        <dbReference type="ARBA" id="ARBA00022448"/>
    </source>
</evidence>
<feature type="transmembrane region" description="Helical" evidence="9">
    <location>
        <begin position="308"/>
        <end position="327"/>
    </location>
</feature>
<feature type="transmembrane region" description="Helical" evidence="9">
    <location>
        <begin position="409"/>
        <end position="430"/>
    </location>
</feature>
<organism evidence="10 11">
    <name type="scientific">Methanobacterium lacus (strain AL-21)</name>
    <dbReference type="NCBI Taxonomy" id="877455"/>
    <lineage>
        <taxon>Archaea</taxon>
        <taxon>Methanobacteriati</taxon>
        <taxon>Methanobacteriota</taxon>
        <taxon>Methanomada group</taxon>
        <taxon>Methanobacteria</taxon>
        <taxon>Methanobacteriales</taxon>
        <taxon>Methanobacteriaceae</taxon>
        <taxon>Methanobacterium</taxon>
    </lineage>
</organism>
<dbReference type="GeneID" id="10277483"/>
<dbReference type="KEGG" id="mel:Metbo_1034"/>
<evidence type="ECO:0000256" key="5">
    <source>
        <dbReference type="ARBA" id="ARBA00022692"/>
    </source>
</evidence>
<dbReference type="OrthoDB" id="111943at2157"/>
<feature type="transmembrane region" description="Helical" evidence="9">
    <location>
        <begin position="464"/>
        <end position="488"/>
    </location>
</feature>
<dbReference type="AlphaFoldDB" id="F0TCK4"/>
<evidence type="ECO:0000256" key="2">
    <source>
        <dbReference type="ARBA" id="ARBA00009137"/>
    </source>
</evidence>
<proteinExistence type="inferred from homology"/>
<dbReference type="GO" id="GO:0030001">
    <property type="term" value="P:metal ion transport"/>
    <property type="evidence" value="ECO:0007669"/>
    <property type="project" value="UniProtKB-ARBA"/>
</dbReference>
<feature type="transmembrane region" description="Helical" evidence="9">
    <location>
        <begin position="214"/>
        <end position="232"/>
    </location>
</feature>
<keyword evidence="3" id="KW-0813">Transport</keyword>
<feature type="transmembrane region" description="Helical" evidence="9">
    <location>
        <begin position="143"/>
        <end position="168"/>
    </location>
</feature>
<dbReference type="EMBL" id="CP002551">
    <property type="protein sequence ID" value="ADZ09281.1"/>
    <property type="molecule type" value="Genomic_DNA"/>
</dbReference>
<evidence type="ECO:0000313" key="10">
    <source>
        <dbReference type="EMBL" id="ADZ09281.1"/>
    </source>
</evidence>
<evidence type="ECO:0000256" key="6">
    <source>
        <dbReference type="ARBA" id="ARBA00022989"/>
    </source>
</evidence>
<feature type="transmembrane region" description="Helical" evidence="9">
    <location>
        <begin position="79"/>
        <end position="99"/>
    </location>
</feature>
<keyword evidence="11" id="KW-1185">Reference proteome</keyword>
<sequence length="494" mass="55183">MHSMSKFRRSEIYSLLHYTGYISVLLGIVMLVPIIVAFIYHEPHYVLPFIYSSITSLVFGVVLYKCFSSGSEISLKVAMLFSTLIWLIGSAIGALPFYLSGDLSYLNSYFEAMSGFTTTGFSMYSNLDTVSYTMDFWKGFMQWLGGIGIIVMALTVLSSSNVSIMRLYSAEGRDERLVPSIKHTTRIILYIYLAYTAVSILLFIVAGMPIFDSIFYAFTALSTGGFAMQNASIGYYHSIWIEIVAMIIMIMGATNFALHYTVLKGNWKEYFKDIETRVSWPLIILGTIIGTIFLFNTSVYGHDMLISLRYSIFQVVSALTTTGLQTATPSDITSQWEGLGIFILTLLMIVGAGACSTGGGIKWIRIGILIKGMWWEIKSLILPESAVISKKIHHINDVKIDTKLLKITGLFVFSYLVIYFVSVIIVLFYYPNVSQTLFEVASALSNVGLGSGLITATSPFVVKIVFIIDFWIGRLEIWPILLLVALLIQNSIRK</sequence>
<dbReference type="Pfam" id="PF02386">
    <property type="entry name" value="TrkH"/>
    <property type="match status" value="1"/>
</dbReference>
<reference evidence="11" key="1">
    <citation type="submission" date="2011-02" db="EMBL/GenBank/DDBJ databases">
        <title>Complete sequence of Methanobacterium sp. AL-21.</title>
        <authorList>
            <consortium name="US DOE Joint Genome Institute"/>
            <person name="Lucas S."/>
            <person name="Copeland A."/>
            <person name="Lapidus A."/>
            <person name="Cheng J.-F."/>
            <person name="Goodwin L."/>
            <person name="Pitluck S."/>
            <person name="Chertkov O."/>
            <person name="Detter J.C."/>
            <person name="Han C."/>
            <person name="Tapia R."/>
            <person name="Land M."/>
            <person name="Hauser L."/>
            <person name="Kyrpides N."/>
            <person name="Ivanova N."/>
            <person name="Mikhailova N."/>
            <person name="Pagani I."/>
            <person name="Cadillo-Quiroz H."/>
            <person name="Imachi H."/>
            <person name="Zinder S."/>
            <person name="Liu W."/>
            <person name="Woyke T."/>
        </authorList>
    </citation>
    <scope>NUCLEOTIDE SEQUENCE [LARGE SCALE GENOMIC DNA]</scope>
    <source>
        <strain evidence="11">AL-21</strain>
    </source>
</reference>
<dbReference type="Proteomes" id="UP000007490">
    <property type="component" value="Chromosome"/>
</dbReference>
<name>F0TCK4_METLA</name>
<evidence type="ECO:0000256" key="7">
    <source>
        <dbReference type="ARBA" id="ARBA00023065"/>
    </source>
</evidence>
<dbReference type="PANTHER" id="PTHR32024:SF2">
    <property type="entry name" value="TRK SYSTEM POTASSIUM UPTAKE PROTEIN TRKG-RELATED"/>
    <property type="match status" value="1"/>
</dbReference>
<protein>
    <submittedName>
        <fullName evidence="10">Cation transporter</fullName>
    </submittedName>
</protein>
<keyword evidence="4" id="KW-1003">Cell membrane</keyword>
<dbReference type="eggNOG" id="arCOG04145">
    <property type="taxonomic scope" value="Archaea"/>
</dbReference>
<gene>
    <name evidence="10" type="ordered locus">Metbo_1034</name>
</gene>
<accession>F0TCK4</accession>
<keyword evidence="8 9" id="KW-0472">Membrane</keyword>
<dbReference type="HOGENOM" id="CLU_030708_3_0_2"/>
<dbReference type="RefSeq" id="WP_013644632.1">
    <property type="nucleotide sequence ID" value="NC_015216.1"/>
</dbReference>
<dbReference type="InterPro" id="IPR003445">
    <property type="entry name" value="Cat_transpt"/>
</dbReference>
<feature type="transmembrane region" description="Helical" evidence="9">
    <location>
        <begin position="339"/>
        <end position="364"/>
    </location>
</feature>
<keyword evidence="5 9" id="KW-0812">Transmembrane</keyword>
<feature type="transmembrane region" description="Helical" evidence="9">
    <location>
        <begin position="189"/>
        <end position="208"/>
    </location>
</feature>
<reference evidence="10 11" key="2">
    <citation type="journal article" date="2014" name="Int. J. Syst. Evol. Microbiol.">
        <title>Methanobacterium paludis sp. nov. and a novel strain of Methanobacterium lacus isolated from northern peatlands.</title>
        <authorList>
            <person name="Cadillo-Quiroz H."/>
            <person name="Brauer S.L."/>
            <person name="Goodson N."/>
            <person name="Yavitt J.B."/>
            <person name="Zinder S.H."/>
        </authorList>
    </citation>
    <scope>NUCLEOTIDE SEQUENCE [LARGE SCALE GENOMIC DNA]</scope>
    <source>
        <strain evidence="10 11">AL-21</strain>
    </source>
</reference>
<evidence type="ECO:0000256" key="9">
    <source>
        <dbReference type="SAM" id="Phobius"/>
    </source>
</evidence>
<keyword evidence="6 9" id="KW-1133">Transmembrane helix</keyword>
<feature type="transmembrane region" description="Helical" evidence="9">
    <location>
        <begin position="278"/>
        <end position="296"/>
    </location>
</feature>
<evidence type="ECO:0000256" key="8">
    <source>
        <dbReference type="ARBA" id="ARBA00023136"/>
    </source>
</evidence>
<evidence type="ECO:0000313" key="11">
    <source>
        <dbReference type="Proteomes" id="UP000007490"/>
    </source>
</evidence>
<dbReference type="PANTHER" id="PTHR32024">
    <property type="entry name" value="TRK SYSTEM POTASSIUM UPTAKE PROTEIN TRKG-RELATED"/>
    <property type="match status" value="1"/>
</dbReference>
<feature type="transmembrane region" description="Helical" evidence="9">
    <location>
        <begin position="21"/>
        <end position="40"/>
    </location>
</feature>
<dbReference type="STRING" id="877455.Metbo_1034"/>
<feature type="transmembrane region" description="Helical" evidence="9">
    <location>
        <begin position="46"/>
        <end position="67"/>
    </location>
</feature>
<evidence type="ECO:0000256" key="4">
    <source>
        <dbReference type="ARBA" id="ARBA00022475"/>
    </source>
</evidence>